<evidence type="ECO:0000313" key="4">
    <source>
        <dbReference type="Proteomes" id="UP001595621"/>
    </source>
</evidence>
<keyword evidence="1" id="KW-0812">Transmembrane</keyword>
<proteinExistence type="predicted"/>
<keyword evidence="1" id="KW-1133">Transmembrane helix</keyword>
<evidence type="ECO:0000259" key="2">
    <source>
        <dbReference type="Pfam" id="PF02517"/>
    </source>
</evidence>
<reference evidence="4" key="1">
    <citation type="journal article" date="2019" name="Int. J. Syst. Evol. Microbiol.">
        <title>The Global Catalogue of Microorganisms (GCM) 10K type strain sequencing project: providing services to taxonomists for standard genome sequencing and annotation.</title>
        <authorList>
            <consortium name="The Broad Institute Genomics Platform"/>
            <consortium name="The Broad Institute Genome Sequencing Center for Infectious Disease"/>
            <person name="Wu L."/>
            <person name="Ma J."/>
        </authorList>
    </citation>
    <scope>NUCLEOTIDE SEQUENCE [LARGE SCALE GENOMIC DNA]</scope>
    <source>
        <strain evidence="4">KCTC 52277</strain>
    </source>
</reference>
<evidence type="ECO:0000313" key="3">
    <source>
        <dbReference type="EMBL" id="MFC3140984.1"/>
    </source>
</evidence>
<protein>
    <submittedName>
        <fullName evidence="3">CPBP family intramembrane glutamic endopeptidase</fullName>
        <ecNumber evidence="3">3.4.-.-</ecNumber>
    </submittedName>
</protein>
<dbReference type="EMBL" id="JBHRTD010000023">
    <property type="protein sequence ID" value="MFC3140984.1"/>
    <property type="molecule type" value="Genomic_DNA"/>
</dbReference>
<feature type="transmembrane region" description="Helical" evidence="1">
    <location>
        <begin position="164"/>
        <end position="181"/>
    </location>
</feature>
<feature type="transmembrane region" description="Helical" evidence="1">
    <location>
        <begin position="49"/>
        <end position="66"/>
    </location>
</feature>
<feature type="transmembrane region" description="Helical" evidence="1">
    <location>
        <begin position="130"/>
        <end position="152"/>
    </location>
</feature>
<dbReference type="InterPro" id="IPR052710">
    <property type="entry name" value="CAAX_protease"/>
</dbReference>
<feature type="transmembrane region" description="Helical" evidence="1">
    <location>
        <begin position="87"/>
        <end position="110"/>
    </location>
</feature>
<gene>
    <name evidence="3" type="ORF">ACFOE0_22790</name>
</gene>
<sequence length="296" mass="32035">MINGVIWGALGLAVVLGFGRQRLPVLGMVALALVLMALGMAWAVDYLTLMGLIGSGVGLALGWLLGREGNNTDMPANDSESHLRWRSFATAAGYALLLVWSIAMFLHWLPGVFNQQVLDGVIVKPDSVPFSLYLNLDKPLVFFAWLLALPGILGQSRAFDYRKLLLILLPLFALLPLAAGLGALRPEIGLPTWWWLFALNNLLFACVAEETLFRGVIQQTLAKRFGLTTGLVLASVLFGVAHMGGGVLLVVFATLAGLGYGAVFALTGRLWAAVLTHFLFNFIHLACFTYPVLQAQ</sequence>
<dbReference type="RefSeq" id="WP_248937569.1">
    <property type="nucleotide sequence ID" value="NZ_JAKILF010000011.1"/>
</dbReference>
<dbReference type="EC" id="3.4.-.-" evidence="3"/>
<dbReference type="GO" id="GO:0016787">
    <property type="term" value="F:hydrolase activity"/>
    <property type="evidence" value="ECO:0007669"/>
    <property type="project" value="UniProtKB-KW"/>
</dbReference>
<accession>A0ABV7GHE6</accession>
<dbReference type="Pfam" id="PF02517">
    <property type="entry name" value="Rce1-like"/>
    <property type="match status" value="1"/>
</dbReference>
<evidence type="ECO:0000256" key="1">
    <source>
        <dbReference type="SAM" id="Phobius"/>
    </source>
</evidence>
<keyword evidence="3" id="KW-0378">Hydrolase</keyword>
<dbReference type="PANTHER" id="PTHR36435">
    <property type="entry name" value="SLR1288 PROTEIN"/>
    <property type="match status" value="1"/>
</dbReference>
<feature type="transmembrane region" description="Helical" evidence="1">
    <location>
        <begin position="193"/>
        <end position="213"/>
    </location>
</feature>
<feature type="transmembrane region" description="Helical" evidence="1">
    <location>
        <begin position="225"/>
        <end position="258"/>
    </location>
</feature>
<name>A0ABV7GHE6_9GAMM</name>
<dbReference type="PANTHER" id="PTHR36435:SF1">
    <property type="entry name" value="CAAX AMINO TERMINAL PROTEASE FAMILY PROTEIN"/>
    <property type="match status" value="1"/>
</dbReference>
<dbReference type="Proteomes" id="UP001595621">
    <property type="component" value="Unassembled WGS sequence"/>
</dbReference>
<comment type="caution">
    <text evidence="3">The sequence shown here is derived from an EMBL/GenBank/DDBJ whole genome shotgun (WGS) entry which is preliminary data.</text>
</comment>
<feature type="transmembrane region" description="Helical" evidence="1">
    <location>
        <begin position="270"/>
        <end position="293"/>
    </location>
</feature>
<feature type="transmembrane region" description="Helical" evidence="1">
    <location>
        <begin position="23"/>
        <end position="43"/>
    </location>
</feature>
<dbReference type="InterPro" id="IPR003675">
    <property type="entry name" value="Rce1/LyrA-like_dom"/>
</dbReference>
<keyword evidence="1" id="KW-0472">Membrane</keyword>
<feature type="domain" description="CAAX prenyl protease 2/Lysostaphin resistance protein A-like" evidence="2">
    <location>
        <begin position="192"/>
        <end position="283"/>
    </location>
</feature>
<organism evidence="3 4">
    <name type="scientific">Shewanella submarina</name>
    <dbReference type="NCBI Taxonomy" id="2016376"/>
    <lineage>
        <taxon>Bacteria</taxon>
        <taxon>Pseudomonadati</taxon>
        <taxon>Pseudomonadota</taxon>
        <taxon>Gammaproteobacteria</taxon>
        <taxon>Alteromonadales</taxon>
        <taxon>Shewanellaceae</taxon>
        <taxon>Shewanella</taxon>
    </lineage>
</organism>
<keyword evidence="4" id="KW-1185">Reference proteome</keyword>